<dbReference type="Proteomes" id="UP000660262">
    <property type="component" value="Unassembled WGS sequence"/>
</dbReference>
<dbReference type="EMBL" id="BNJQ01000038">
    <property type="protein sequence ID" value="GHP12044.1"/>
    <property type="molecule type" value="Genomic_DNA"/>
</dbReference>
<keyword evidence="2" id="KW-1185">Reference proteome</keyword>
<accession>A0A830HY74</accession>
<proteinExistence type="predicted"/>
<organism evidence="1 2">
    <name type="scientific">Pycnococcus provasolii</name>
    <dbReference type="NCBI Taxonomy" id="41880"/>
    <lineage>
        <taxon>Eukaryota</taxon>
        <taxon>Viridiplantae</taxon>
        <taxon>Chlorophyta</taxon>
        <taxon>Pseudoscourfieldiophyceae</taxon>
        <taxon>Pseudoscourfieldiales</taxon>
        <taxon>Pycnococcaceae</taxon>
        <taxon>Pycnococcus</taxon>
    </lineage>
</organism>
<comment type="caution">
    <text evidence="1">The sequence shown here is derived from an EMBL/GenBank/DDBJ whole genome shotgun (WGS) entry which is preliminary data.</text>
</comment>
<name>A0A830HY74_9CHLO</name>
<reference evidence="1" key="1">
    <citation type="submission" date="2020-10" db="EMBL/GenBank/DDBJ databases">
        <title>Unveiling of a novel bifunctional photoreceptor, Dualchrome1, isolated from a cosmopolitan green alga.</title>
        <authorList>
            <person name="Suzuki S."/>
            <person name="Kawachi M."/>
        </authorList>
    </citation>
    <scope>NUCLEOTIDE SEQUENCE</scope>
    <source>
        <strain evidence="1">NIES 2893</strain>
    </source>
</reference>
<sequence length="141" mass="15368">MRYKGKGRGKCIATTDDGLNEMALNMQNGGAEMSIKTRMQLQEAVCKVQLLGGSSGSGSLCDVAGHMCVSGWEEHKSCRIRVHWTGGESRSNAMENSCRPRKTRAGTEWCRLFIARAAYIGSTTTIAQSKWQICGRCALTS</sequence>
<dbReference type="AlphaFoldDB" id="A0A830HY74"/>
<evidence type="ECO:0000313" key="2">
    <source>
        <dbReference type="Proteomes" id="UP000660262"/>
    </source>
</evidence>
<protein>
    <submittedName>
        <fullName evidence="1">Uncharacterized protein</fullName>
    </submittedName>
</protein>
<evidence type="ECO:0000313" key="1">
    <source>
        <dbReference type="EMBL" id="GHP12044.1"/>
    </source>
</evidence>
<gene>
    <name evidence="1" type="ORF">PPROV_001077100</name>
</gene>